<dbReference type="SUPFAM" id="SSF56601">
    <property type="entry name" value="beta-lactamase/transpeptidase-like"/>
    <property type="match status" value="1"/>
</dbReference>
<sequence length="370" mass="41855">MSKVNIEGGIVGDPEDTDVDRDALENVLRLLVKQTREGLHTGAQLHIAFKGKTILNVAVGEARPGIPMKTNSVLLIFSSSKPLTAIAIAQLWEKGKLHLNQKVQSIIPEFANGKESVTLRHLMTHVSGFPMITYEWRGTANDEIYLSNIYKQEPKYKPGTQCGYHPSSSWMILGEIIRRIEDIPIRKYLEKNIFKPLGMKETSLGLTEERTEELGDRRAFKYTEVPEEISLVKRINRPTKIFLPGGSVYSTAYDMGLFYKALWNGGEWGGVRIIKEKTLDFFTETQIKGIIDQTMNFRTSYGFGFFKGRTNGSECSPNTFGHGGRKSCVNFCDPDLDLIVNFNSNTMLSNEEVFFRVESMRKVIYDACRP</sequence>
<dbReference type="InterPro" id="IPR012338">
    <property type="entry name" value="Beta-lactam/transpept-like"/>
</dbReference>
<dbReference type="Gene3D" id="3.40.710.10">
    <property type="entry name" value="DD-peptidase/beta-lactamase superfamily"/>
    <property type="match status" value="1"/>
</dbReference>
<name>A0A0F9NXY0_9ZZZZ</name>
<dbReference type="EMBL" id="LAZR01007307">
    <property type="protein sequence ID" value="KKM86107.1"/>
    <property type="molecule type" value="Genomic_DNA"/>
</dbReference>
<dbReference type="PANTHER" id="PTHR43283">
    <property type="entry name" value="BETA-LACTAMASE-RELATED"/>
    <property type="match status" value="1"/>
</dbReference>
<accession>A0A0F9NXY0</accession>
<gene>
    <name evidence="2" type="ORF">LCGC14_1282320</name>
</gene>
<dbReference type="InterPro" id="IPR001466">
    <property type="entry name" value="Beta-lactam-related"/>
</dbReference>
<reference evidence="2" key="1">
    <citation type="journal article" date="2015" name="Nature">
        <title>Complex archaea that bridge the gap between prokaryotes and eukaryotes.</title>
        <authorList>
            <person name="Spang A."/>
            <person name="Saw J.H."/>
            <person name="Jorgensen S.L."/>
            <person name="Zaremba-Niedzwiedzka K."/>
            <person name="Martijn J."/>
            <person name="Lind A.E."/>
            <person name="van Eijk R."/>
            <person name="Schleper C."/>
            <person name="Guy L."/>
            <person name="Ettema T.J."/>
        </authorList>
    </citation>
    <scope>NUCLEOTIDE SEQUENCE</scope>
</reference>
<dbReference type="Pfam" id="PF00144">
    <property type="entry name" value="Beta-lactamase"/>
    <property type="match status" value="1"/>
</dbReference>
<protein>
    <recommendedName>
        <fullName evidence="1">Beta-lactamase-related domain-containing protein</fullName>
    </recommendedName>
</protein>
<evidence type="ECO:0000259" key="1">
    <source>
        <dbReference type="Pfam" id="PF00144"/>
    </source>
</evidence>
<organism evidence="2">
    <name type="scientific">marine sediment metagenome</name>
    <dbReference type="NCBI Taxonomy" id="412755"/>
    <lineage>
        <taxon>unclassified sequences</taxon>
        <taxon>metagenomes</taxon>
        <taxon>ecological metagenomes</taxon>
    </lineage>
</organism>
<evidence type="ECO:0000313" key="2">
    <source>
        <dbReference type="EMBL" id="KKM86107.1"/>
    </source>
</evidence>
<feature type="domain" description="Beta-lactamase-related" evidence="1">
    <location>
        <begin position="38"/>
        <end position="355"/>
    </location>
</feature>
<dbReference type="AlphaFoldDB" id="A0A0F9NXY0"/>
<dbReference type="InterPro" id="IPR050789">
    <property type="entry name" value="Diverse_Enzym_Activities"/>
</dbReference>
<proteinExistence type="predicted"/>
<comment type="caution">
    <text evidence="2">The sequence shown here is derived from an EMBL/GenBank/DDBJ whole genome shotgun (WGS) entry which is preliminary data.</text>
</comment>